<dbReference type="KEGG" id="tet:TTHERM_00365420"/>
<dbReference type="HOGENOM" id="CLU_254890_0_0_1"/>
<keyword evidence="1" id="KW-0472">Membrane</keyword>
<dbReference type="Proteomes" id="UP000009168">
    <property type="component" value="Unassembled WGS sequence"/>
</dbReference>
<keyword evidence="1" id="KW-1133">Transmembrane helix</keyword>
<accession>Q22P99</accession>
<reference evidence="3" key="1">
    <citation type="journal article" date="2006" name="PLoS Biol.">
        <title>Macronuclear genome sequence of the ciliate Tetrahymena thermophila, a model eukaryote.</title>
        <authorList>
            <person name="Eisen J.A."/>
            <person name="Coyne R.S."/>
            <person name="Wu M."/>
            <person name="Wu D."/>
            <person name="Thiagarajan M."/>
            <person name="Wortman J.R."/>
            <person name="Badger J.H."/>
            <person name="Ren Q."/>
            <person name="Amedeo P."/>
            <person name="Jones K.M."/>
            <person name="Tallon L.J."/>
            <person name="Delcher A.L."/>
            <person name="Salzberg S.L."/>
            <person name="Silva J.C."/>
            <person name="Haas B.J."/>
            <person name="Majoros W.H."/>
            <person name="Farzad M."/>
            <person name="Carlton J.M."/>
            <person name="Smith R.K. Jr."/>
            <person name="Garg J."/>
            <person name="Pearlman R.E."/>
            <person name="Karrer K.M."/>
            <person name="Sun L."/>
            <person name="Manning G."/>
            <person name="Elde N.C."/>
            <person name="Turkewitz A.P."/>
            <person name="Asai D.J."/>
            <person name="Wilkes D.E."/>
            <person name="Wang Y."/>
            <person name="Cai H."/>
            <person name="Collins K."/>
            <person name="Stewart B.A."/>
            <person name="Lee S.R."/>
            <person name="Wilamowska K."/>
            <person name="Weinberg Z."/>
            <person name="Ruzzo W.L."/>
            <person name="Wloga D."/>
            <person name="Gaertig J."/>
            <person name="Frankel J."/>
            <person name="Tsao C.-C."/>
            <person name="Gorovsky M.A."/>
            <person name="Keeling P.J."/>
            <person name="Waller R.F."/>
            <person name="Patron N.J."/>
            <person name="Cherry J.M."/>
            <person name="Stover N.A."/>
            <person name="Krieger C.J."/>
            <person name="del Toro C."/>
            <person name="Ryder H.F."/>
            <person name="Williamson S.C."/>
            <person name="Barbeau R.A."/>
            <person name="Hamilton E.P."/>
            <person name="Orias E."/>
        </authorList>
    </citation>
    <scope>NUCLEOTIDE SEQUENCE [LARGE SCALE GENOMIC DNA]</scope>
    <source>
        <strain evidence="3">SB210</strain>
    </source>
</reference>
<organism evidence="2 3">
    <name type="scientific">Tetrahymena thermophila (strain SB210)</name>
    <dbReference type="NCBI Taxonomy" id="312017"/>
    <lineage>
        <taxon>Eukaryota</taxon>
        <taxon>Sar</taxon>
        <taxon>Alveolata</taxon>
        <taxon>Ciliophora</taxon>
        <taxon>Intramacronucleata</taxon>
        <taxon>Oligohymenophorea</taxon>
        <taxon>Hymenostomatida</taxon>
        <taxon>Tetrahymenina</taxon>
        <taxon>Tetrahymenidae</taxon>
        <taxon>Tetrahymena</taxon>
    </lineage>
</organism>
<keyword evidence="3" id="KW-1185">Reference proteome</keyword>
<dbReference type="AlphaFoldDB" id="Q22P99"/>
<dbReference type="InParanoid" id="Q22P99"/>
<dbReference type="RefSeq" id="XP_001007455.2">
    <property type="nucleotide sequence ID" value="XM_001007455.2"/>
</dbReference>
<name>Q22P99_TETTS</name>
<gene>
    <name evidence="2" type="ORF">TTHERM_00365420</name>
</gene>
<feature type="transmembrane region" description="Helical" evidence="1">
    <location>
        <begin position="370"/>
        <end position="390"/>
    </location>
</feature>
<evidence type="ECO:0000256" key="1">
    <source>
        <dbReference type="SAM" id="Phobius"/>
    </source>
</evidence>
<dbReference type="GeneID" id="7842423"/>
<sequence length="491" mass="57899">MHQHIVEDQEFIFELEINDLNQSQKTMLNNKYNKDLQNKISNKHNLQTVKEQENIISESVSQTEFSSEKTDSKGFKKFLQNQQINQDLKRNSQINLYDKTISIQNPNKLIQQNYCMDNINNQFLKSTNQVIVQQPLIPKEEYNKDYDKSNLTQIDETIKHLKSQEKIVEEDFYNFKQLSQIASYGNLLSQQELELVYYAQKHLKSDENLHLQDNTINQLNFQKNQQVTSLNNINMPLSAQFPSQDNQEQLKSFNQTYLSNNESFQLIELFQKMKESQSIKNKRNSQAQKQNKFQYKTQQTINRNSKIKTPSRPTDTTDKQEKEMIKLDKQNKRENILVEGSSTTSKSSNKQNLIIDQIIHKKSIKSNNKISFFLLFNILPFICIFVAYQAQMESQLNSLKDSLNTSQKRSLLGQYYDQQALTQLIKYEYNLNILPKDLESAITTFDQVYCQQIRSNFQTQLQQNINSIIQLSQSQNKMQIYIFSQKQAFFY</sequence>
<dbReference type="EMBL" id="GG662855">
    <property type="protein sequence ID" value="EAR87210.2"/>
    <property type="molecule type" value="Genomic_DNA"/>
</dbReference>
<keyword evidence="1 2" id="KW-0812">Transmembrane</keyword>
<evidence type="ECO:0000313" key="3">
    <source>
        <dbReference type="Proteomes" id="UP000009168"/>
    </source>
</evidence>
<evidence type="ECO:0000313" key="2">
    <source>
        <dbReference type="EMBL" id="EAR87210.2"/>
    </source>
</evidence>
<protein>
    <submittedName>
        <fullName evidence="2">Transmembrane protein, putative</fullName>
    </submittedName>
</protein>
<proteinExistence type="predicted"/>